<dbReference type="GO" id="GO:0005737">
    <property type="term" value="C:cytoplasm"/>
    <property type="evidence" value="ECO:0007669"/>
    <property type="project" value="TreeGrafter"/>
</dbReference>
<evidence type="ECO:0000256" key="1">
    <source>
        <dbReference type="ARBA" id="ARBA00001966"/>
    </source>
</evidence>
<dbReference type="InterPro" id="IPR058240">
    <property type="entry name" value="rSAM_sf"/>
</dbReference>
<dbReference type="SMART" id="SM00729">
    <property type="entry name" value="Elp3"/>
    <property type="match status" value="1"/>
</dbReference>
<evidence type="ECO:0000313" key="7">
    <source>
        <dbReference type="EMBL" id="RBP44655.1"/>
    </source>
</evidence>
<dbReference type="AlphaFoldDB" id="A0A366HPX5"/>
<dbReference type="CDD" id="cd01335">
    <property type="entry name" value="Radical_SAM"/>
    <property type="match status" value="1"/>
</dbReference>
<keyword evidence="3" id="KW-0479">Metal-binding</keyword>
<dbReference type="PANTHER" id="PTHR13932:SF5">
    <property type="entry name" value="RADICAL S-ADENOSYL METHIONINE DOMAIN-CONTAINING PROTEIN 1, MITOCHONDRIAL"/>
    <property type="match status" value="1"/>
</dbReference>
<organism evidence="7 8">
    <name type="scientific">Roseimicrobium gellanilyticum</name>
    <dbReference type="NCBI Taxonomy" id="748857"/>
    <lineage>
        <taxon>Bacteria</taxon>
        <taxon>Pseudomonadati</taxon>
        <taxon>Verrucomicrobiota</taxon>
        <taxon>Verrucomicrobiia</taxon>
        <taxon>Verrucomicrobiales</taxon>
        <taxon>Verrucomicrobiaceae</taxon>
        <taxon>Roseimicrobium</taxon>
    </lineage>
</organism>
<feature type="domain" description="Radical SAM core" evidence="6">
    <location>
        <begin position="53"/>
        <end position="288"/>
    </location>
</feature>
<dbReference type="InterPro" id="IPR007197">
    <property type="entry name" value="rSAM"/>
</dbReference>
<accession>A0A366HPX5</accession>
<proteinExistence type="predicted"/>
<dbReference type="GO" id="GO:0003824">
    <property type="term" value="F:catalytic activity"/>
    <property type="evidence" value="ECO:0007669"/>
    <property type="project" value="InterPro"/>
</dbReference>
<dbReference type="Gene3D" id="3.20.20.70">
    <property type="entry name" value="Aldolase class I"/>
    <property type="match status" value="1"/>
</dbReference>
<dbReference type="Pfam" id="PF04055">
    <property type="entry name" value="Radical_SAM"/>
    <property type="match status" value="1"/>
</dbReference>
<dbReference type="Proteomes" id="UP000253426">
    <property type="component" value="Unassembled WGS sequence"/>
</dbReference>
<protein>
    <submittedName>
        <fullName evidence="7">Oxygen-independent coproporphyrinogen-3 oxidase</fullName>
    </submittedName>
</protein>
<evidence type="ECO:0000256" key="3">
    <source>
        <dbReference type="ARBA" id="ARBA00022723"/>
    </source>
</evidence>
<evidence type="ECO:0000313" key="8">
    <source>
        <dbReference type="Proteomes" id="UP000253426"/>
    </source>
</evidence>
<dbReference type="GO" id="GO:0006779">
    <property type="term" value="P:porphyrin-containing compound biosynthetic process"/>
    <property type="evidence" value="ECO:0007669"/>
    <property type="project" value="TreeGrafter"/>
</dbReference>
<reference evidence="7 8" key="1">
    <citation type="submission" date="2018-06" db="EMBL/GenBank/DDBJ databases">
        <title>Genomic Encyclopedia of Type Strains, Phase IV (KMG-IV): sequencing the most valuable type-strain genomes for metagenomic binning, comparative biology and taxonomic classification.</title>
        <authorList>
            <person name="Goeker M."/>
        </authorList>
    </citation>
    <scope>NUCLEOTIDE SEQUENCE [LARGE SCALE GENOMIC DNA]</scope>
    <source>
        <strain evidence="7 8">DSM 25532</strain>
    </source>
</reference>
<keyword evidence="8" id="KW-1185">Reference proteome</keyword>
<evidence type="ECO:0000259" key="6">
    <source>
        <dbReference type="PROSITE" id="PS51918"/>
    </source>
</evidence>
<evidence type="ECO:0000256" key="5">
    <source>
        <dbReference type="ARBA" id="ARBA00023014"/>
    </source>
</evidence>
<dbReference type="GO" id="GO:0046872">
    <property type="term" value="F:metal ion binding"/>
    <property type="evidence" value="ECO:0007669"/>
    <property type="project" value="UniProtKB-KW"/>
</dbReference>
<dbReference type="InterPro" id="IPR013785">
    <property type="entry name" value="Aldolase_TIM"/>
</dbReference>
<keyword evidence="2" id="KW-0949">S-adenosyl-L-methionine</keyword>
<dbReference type="GO" id="GO:0051539">
    <property type="term" value="F:4 iron, 4 sulfur cluster binding"/>
    <property type="evidence" value="ECO:0007669"/>
    <property type="project" value="TreeGrafter"/>
</dbReference>
<dbReference type="InterPro" id="IPR006638">
    <property type="entry name" value="Elp3/MiaA/NifB-like_rSAM"/>
</dbReference>
<dbReference type="InterPro" id="IPR034505">
    <property type="entry name" value="Coproporphyrinogen-III_oxidase"/>
</dbReference>
<name>A0A366HPX5_9BACT</name>
<dbReference type="SUPFAM" id="SSF102114">
    <property type="entry name" value="Radical SAM enzymes"/>
    <property type="match status" value="1"/>
</dbReference>
<dbReference type="SFLD" id="SFLDG01065">
    <property type="entry name" value="anaerobic_coproporphyrinogen-I"/>
    <property type="match status" value="1"/>
</dbReference>
<dbReference type="PROSITE" id="PS51918">
    <property type="entry name" value="RADICAL_SAM"/>
    <property type="match status" value="1"/>
</dbReference>
<comment type="cofactor">
    <cofactor evidence="1">
        <name>[4Fe-4S] cluster</name>
        <dbReference type="ChEBI" id="CHEBI:49883"/>
    </cofactor>
</comment>
<keyword evidence="5" id="KW-0411">Iron-sulfur</keyword>
<evidence type="ECO:0000256" key="2">
    <source>
        <dbReference type="ARBA" id="ARBA00022691"/>
    </source>
</evidence>
<gene>
    <name evidence="7" type="ORF">DES53_104477</name>
</gene>
<keyword evidence="4" id="KW-0408">Iron</keyword>
<dbReference type="RefSeq" id="WP_113959036.1">
    <property type="nucleotide sequence ID" value="NZ_QNRR01000004.1"/>
</dbReference>
<dbReference type="SFLD" id="SFLDS00029">
    <property type="entry name" value="Radical_SAM"/>
    <property type="match status" value="1"/>
</dbReference>
<dbReference type="PANTHER" id="PTHR13932">
    <property type="entry name" value="COPROPORPHYRINIGEN III OXIDASE"/>
    <property type="match status" value="1"/>
</dbReference>
<dbReference type="EMBL" id="QNRR01000004">
    <property type="protein sequence ID" value="RBP44655.1"/>
    <property type="molecule type" value="Genomic_DNA"/>
</dbReference>
<sequence>MSAVDEIPLTHLSDKKSHHATEAGNYFVANYPPFSFWQKEQAFAVEKVLDSPAPKDIPLGLYFHIPFCRKRCHFCYFRVYTDKNASEIRRYIHAGMEEFTRYAARPYLQGRKPHFVYFGGGTPSYLSVPQLQELTSRMKDLMPWDECQEVAFEAEPGTLNEKKLEAIREIGVTRLSLGVEHFEDHILESNGRAHRSGEIDRAYRFARSLGFEHINIDLIAGMMNDTTELWQKAVAKAVEMQPDCVTIYQMEVPYNTGIYKQMKEEGKVTAPVADWETKRAWVSYAFDEFVKAGYTVTSAYTVVKNPDKIKFVYRDALWEGADLLPLGVASFGHLGGIHLQNQADILPYIDTIEKGGSAIFRAYATSPEERFIREFILKLKLGHSRPSYYKAKFGEDVLTRFAPQLNWMVQEGFAVIGDDQITLTRDGLLQVDRLLHEFFMPHHRHARYT</sequence>
<dbReference type="OrthoDB" id="9808022at2"/>
<comment type="caution">
    <text evidence="7">The sequence shown here is derived from an EMBL/GenBank/DDBJ whole genome shotgun (WGS) entry which is preliminary data.</text>
</comment>
<evidence type="ECO:0000256" key="4">
    <source>
        <dbReference type="ARBA" id="ARBA00023004"/>
    </source>
</evidence>